<sequence>MLVALGLCSTPAWSQTETLGQGDPGQEMRDATAGLNPNRIGTGVLLNRTMLITDPHRFGGSGDTLTDWKGWEQQYWEFYNASLQPQGLLTRQELWSRIDAKFSQNAVPLLMLKYRYDELLPDAAAQGLITVDSTKEVMYDGPNLSRSPYSQGHVFSVAMALPTGEGPMAVYVGKEFWLGNETAPDNIWLDFGDGAGWRLVAMGSTVDIQVKPGGGGGVEYRAAGAAPTQTIYAYDPTDWSLAKTGLQYRSTQASVLPDVALGVLASRSWPGFTPSGPVHAQQGRAKAIAWIKYAQSNTTGKLRKPLVFVEGIDFAKNRNDQGGVFSVFFENYRVTGTGPIGLSSFTNPIQARGGFRNGAAGWNEMVDYNSDYKSLEKMGALQQSMQNGTAATDGDYDLIYLDFSDGASLIQHNAMVLVELLEWINKPVNRTANAEETVVIAASMGGQVARFGLAWMEQQGLCHNSKIYISVDSPHRGANVPIGLQHMFDRLQNIWIGSGSAEDGIKKLRREASQQMLVFNFDGGATGRRNQWQGWQNSANSYPTLLRKVATANGSGQAVSQPGMWPGMEILHTAGAGIITGPNHAYALPGTTSHGQNRVVFRYKKAISISGKWHQSIADASWGNYDTSPGSQARVAGDASDVSNQMKADWPTNTFMPTISALDVKDAGPVVNPYFAYNVQQQIPVSDRPNRAKYAFDAYFVAGSINEPHVQITNGQGSSQGNTSYFTDNSTWIRNELRESAHNMPAVLSSMYNFGNPYRHLLPSVQINTNGYLMINHWAMGASGGSGAYYSPAPGHFEVYTSSCATVVQVNDHGSILLGSSTAGVGNPASHPATLQMSANSLLDLRSGGIVTVENGSVLRIVAGATLVVRNGATLNVKGQLIVEAGAYICVENSGSIIVSSGGSYTVSPTATYSANPALNLTGLACGPPASTLLQASISSLNYTSWCTSNTGRNNYAQFVGAASGGTGAYTYRWYIDATRTGNSYQLAGTGATFGVCMNSYSSLILVKLEVTSGAQQAVAEYYASPQFREALYPNPADEYVDIAPEQVGAAAAKVAGATPVSAATPAPMDVTVYNARGKVVYTAEGLTDPLLHLNTRSWPAGLYQVKVRQGKSVTQRQLSVQH</sequence>
<dbReference type="Pfam" id="PF18962">
    <property type="entry name" value="Por_Secre_tail"/>
    <property type="match status" value="1"/>
</dbReference>
<dbReference type="EMBL" id="BAABDH010000105">
    <property type="protein sequence ID" value="GAA3948565.1"/>
    <property type="molecule type" value="Genomic_DNA"/>
</dbReference>
<dbReference type="Proteomes" id="UP001499909">
    <property type="component" value="Unassembled WGS sequence"/>
</dbReference>
<dbReference type="NCBIfam" id="TIGR04183">
    <property type="entry name" value="Por_Secre_tail"/>
    <property type="match status" value="1"/>
</dbReference>
<feature type="domain" description="Secretion system C-terminal sorting" evidence="1">
    <location>
        <begin position="1032"/>
        <end position="1118"/>
    </location>
</feature>
<organism evidence="2 3">
    <name type="scientific">Hymenobacter algoricola</name>
    <dbReference type="NCBI Taxonomy" id="486267"/>
    <lineage>
        <taxon>Bacteria</taxon>
        <taxon>Pseudomonadati</taxon>
        <taxon>Bacteroidota</taxon>
        <taxon>Cytophagia</taxon>
        <taxon>Cytophagales</taxon>
        <taxon>Hymenobacteraceae</taxon>
        <taxon>Hymenobacter</taxon>
    </lineage>
</organism>
<gene>
    <name evidence="2" type="ORF">GCM10022406_32960</name>
</gene>
<evidence type="ECO:0000313" key="3">
    <source>
        <dbReference type="Proteomes" id="UP001499909"/>
    </source>
</evidence>
<evidence type="ECO:0000259" key="1">
    <source>
        <dbReference type="Pfam" id="PF18962"/>
    </source>
</evidence>
<evidence type="ECO:0000313" key="2">
    <source>
        <dbReference type="EMBL" id="GAA3948565.1"/>
    </source>
</evidence>
<dbReference type="InterPro" id="IPR029058">
    <property type="entry name" value="AB_hydrolase_fold"/>
</dbReference>
<reference evidence="3" key="1">
    <citation type="journal article" date="2019" name="Int. J. Syst. Evol. Microbiol.">
        <title>The Global Catalogue of Microorganisms (GCM) 10K type strain sequencing project: providing services to taxonomists for standard genome sequencing and annotation.</title>
        <authorList>
            <consortium name="The Broad Institute Genomics Platform"/>
            <consortium name="The Broad Institute Genome Sequencing Center for Infectious Disease"/>
            <person name="Wu L."/>
            <person name="Ma J."/>
        </authorList>
    </citation>
    <scope>NUCLEOTIDE SEQUENCE [LARGE SCALE GENOMIC DNA]</scope>
    <source>
        <strain evidence="3">JCM 17214</strain>
    </source>
</reference>
<proteinExistence type="predicted"/>
<dbReference type="Gene3D" id="3.40.50.1820">
    <property type="entry name" value="alpha/beta hydrolase"/>
    <property type="match status" value="1"/>
</dbReference>
<dbReference type="InterPro" id="IPR026444">
    <property type="entry name" value="Secre_tail"/>
</dbReference>
<dbReference type="SUPFAM" id="SSF53474">
    <property type="entry name" value="alpha/beta-Hydrolases"/>
    <property type="match status" value="1"/>
</dbReference>
<accession>A0ABP7NMF1</accession>
<comment type="caution">
    <text evidence="2">The sequence shown here is derived from an EMBL/GenBank/DDBJ whole genome shotgun (WGS) entry which is preliminary data.</text>
</comment>
<keyword evidence="3" id="KW-1185">Reference proteome</keyword>
<name>A0ABP7NMF1_9BACT</name>
<protein>
    <recommendedName>
        <fullName evidence="1">Secretion system C-terminal sorting domain-containing protein</fullName>
    </recommendedName>
</protein>